<keyword evidence="3" id="KW-0804">Transcription</keyword>
<dbReference type="Pfam" id="PF01380">
    <property type="entry name" value="SIS"/>
    <property type="match status" value="1"/>
</dbReference>
<dbReference type="InterPro" id="IPR047640">
    <property type="entry name" value="RpiR-like"/>
</dbReference>
<dbReference type="CDD" id="cd05013">
    <property type="entry name" value="SIS_RpiR"/>
    <property type="match status" value="1"/>
</dbReference>
<dbReference type="InterPro" id="IPR036388">
    <property type="entry name" value="WH-like_DNA-bd_sf"/>
</dbReference>
<proteinExistence type="predicted"/>
<dbReference type="EMBL" id="JXKG01000003">
    <property type="protein sequence ID" value="OJG16069.1"/>
    <property type="molecule type" value="Genomic_DNA"/>
</dbReference>
<dbReference type="Gene3D" id="1.10.10.10">
    <property type="entry name" value="Winged helix-like DNA-binding domain superfamily/Winged helix DNA-binding domain"/>
    <property type="match status" value="1"/>
</dbReference>
<evidence type="ECO:0000256" key="2">
    <source>
        <dbReference type="ARBA" id="ARBA00023125"/>
    </source>
</evidence>
<feature type="domain" description="SIS" evidence="5">
    <location>
        <begin position="111"/>
        <end position="251"/>
    </location>
</feature>
<evidence type="ECO:0000256" key="3">
    <source>
        <dbReference type="ARBA" id="ARBA00023163"/>
    </source>
</evidence>
<name>A0A1L8R8I8_9ENTE</name>
<dbReference type="InterPro" id="IPR035472">
    <property type="entry name" value="RpiR-like_SIS"/>
</dbReference>
<dbReference type="GO" id="GO:0003700">
    <property type="term" value="F:DNA-binding transcription factor activity"/>
    <property type="evidence" value="ECO:0007669"/>
    <property type="project" value="InterPro"/>
</dbReference>
<dbReference type="STRING" id="317010.RU96_GL001566"/>
<dbReference type="GO" id="GO:1901135">
    <property type="term" value="P:carbohydrate derivative metabolic process"/>
    <property type="evidence" value="ECO:0007669"/>
    <property type="project" value="InterPro"/>
</dbReference>
<comment type="caution">
    <text evidence="6">The sequence shown here is derived from an EMBL/GenBank/DDBJ whole genome shotgun (WGS) entry which is preliminary data.</text>
</comment>
<dbReference type="PROSITE" id="PS51464">
    <property type="entry name" value="SIS"/>
    <property type="match status" value="1"/>
</dbReference>
<feature type="domain" description="HTH rpiR-type" evidence="4">
    <location>
        <begin position="1"/>
        <end position="77"/>
    </location>
</feature>
<accession>A0A1L8R8I8</accession>
<dbReference type="Proteomes" id="UP000182835">
    <property type="component" value="Unassembled WGS sequence"/>
</dbReference>
<dbReference type="AlphaFoldDB" id="A0A1L8R8I8"/>
<dbReference type="GO" id="GO:0003677">
    <property type="term" value="F:DNA binding"/>
    <property type="evidence" value="ECO:0007669"/>
    <property type="project" value="UniProtKB-KW"/>
</dbReference>
<dbReference type="OrthoDB" id="1648815at2"/>
<evidence type="ECO:0008006" key="8">
    <source>
        <dbReference type="Google" id="ProtNLM"/>
    </source>
</evidence>
<dbReference type="InterPro" id="IPR001347">
    <property type="entry name" value="SIS_dom"/>
</dbReference>
<dbReference type="RefSeq" id="WP_016173456.1">
    <property type="nucleotide sequence ID" value="NZ_JBHLVQ010000033.1"/>
</dbReference>
<keyword evidence="2" id="KW-0238">DNA-binding</keyword>
<dbReference type="GO" id="GO:0097367">
    <property type="term" value="F:carbohydrate derivative binding"/>
    <property type="evidence" value="ECO:0007669"/>
    <property type="project" value="InterPro"/>
</dbReference>
<dbReference type="Pfam" id="PF01418">
    <property type="entry name" value="HTH_6"/>
    <property type="match status" value="1"/>
</dbReference>
<keyword evidence="1" id="KW-0805">Transcription regulation</keyword>
<evidence type="ECO:0000259" key="4">
    <source>
        <dbReference type="PROSITE" id="PS51071"/>
    </source>
</evidence>
<dbReference type="InterPro" id="IPR009057">
    <property type="entry name" value="Homeodomain-like_sf"/>
</dbReference>
<dbReference type="PROSITE" id="PS51071">
    <property type="entry name" value="HTH_RPIR"/>
    <property type="match status" value="1"/>
</dbReference>
<dbReference type="PANTHER" id="PTHR30514:SF21">
    <property type="entry name" value="RPIR-FAMILY TRANSCRIPTIONAL REGULATOR"/>
    <property type="match status" value="1"/>
</dbReference>
<protein>
    <recommendedName>
        <fullName evidence="8">RpiR family transcriptional regulator</fullName>
    </recommendedName>
</protein>
<gene>
    <name evidence="6" type="ORF">RU96_GL001566</name>
</gene>
<organism evidence="6 7">
    <name type="scientific">Enterococcus canintestini</name>
    <dbReference type="NCBI Taxonomy" id="317010"/>
    <lineage>
        <taxon>Bacteria</taxon>
        <taxon>Bacillati</taxon>
        <taxon>Bacillota</taxon>
        <taxon>Bacilli</taxon>
        <taxon>Lactobacillales</taxon>
        <taxon>Enterococcaceae</taxon>
        <taxon>Enterococcus</taxon>
    </lineage>
</organism>
<reference evidence="6 7" key="1">
    <citation type="submission" date="2014-12" db="EMBL/GenBank/DDBJ databases">
        <title>Draft genome sequences of 29 type strains of Enterococci.</title>
        <authorList>
            <person name="Zhong Z."/>
            <person name="Sun Z."/>
            <person name="Liu W."/>
            <person name="Zhang W."/>
            <person name="Zhang H."/>
        </authorList>
    </citation>
    <scope>NUCLEOTIDE SEQUENCE [LARGE SCALE GENOMIC DNA]</scope>
    <source>
        <strain evidence="6 7">DSM 21207</strain>
    </source>
</reference>
<dbReference type="InterPro" id="IPR000281">
    <property type="entry name" value="HTH_RpiR"/>
</dbReference>
<dbReference type="SUPFAM" id="SSF46689">
    <property type="entry name" value="Homeodomain-like"/>
    <property type="match status" value="1"/>
</dbReference>
<dbReference type="Gene3D" id="3.40.50.10490">
    <property type="entry name" value="Glucose-6-phosphate isomerase like protein, domain 1"/>
    <property type="match status" value="1"/>
</dbReference>
<dbReference type="SUPFAM" id="SSF53697">
    <property type="entry name" value="SIS domain"/>
    <property type="match status" value="1"/>
</dbReference>
<evidence type="ECO:0000259" key="5">
    <source>
        <dbReference type="PROSITE" id="PS51464"/>
    </source>
</evidence>
<evidence type="ECO:0000313" key="7">
    <source>
        <dbReference type="Proteomes" id="UP000182835"/>
    </source>
</evidence>
<dbReference type="InterPro" id="IPR046348">
    <property type="entry name" value="SIS_dom_sf"/>
</dbReference>
<dbReference type="PANTHER" id="PTHR30514">
    <property type="entry name" value="GLUCOKINASE"/>
    <property type="match status" value="1"/>
</dbReference>
<sequence length="282" mass="32197">MDILQTIQQKYNDLSDKEKAIANYVLQNDSSLQNMNITSLSQVTGASTSTITRFCRKMGAASYVDMKMKINSISNQFEVKQDDYFDQIYYYYNKIIDRTNKSLDKELIYEAIKKIKTAKRIYIYGLGSSGFTAEELNLRFLKMGMTARCLTNTHLMLIGSRSLTEDDLVIAISSSGATDEIVETLDICKEQGAGIISITSFADSYISEISDISLVVFSSNFADEKKFVNTQFAIIYLLDIITTILMSGEEEYEKNYEEVDEMMTKRNRHDKHNIMSKSYNIK</sequence>
<evidence type="ECO:0000313" key="6">
    <source>
        <dbReference type="EMBL" id="OJG16069.1"/>
    </source>
</evidence>
<evidence type="ECO:0000256" key="1">
    <source>
        <dbReference type="ARBA" id="ARBA00023015"/>
    </source>
</evidence>